<evidence type="ECO:0000256" key="5">
    <source>
        <dbReference type="PROSITE-ProRule" id="PRU00283"/>
    </source>
</evidence>
<feature type="domain" description="Kinesin motor" evidence="7">
    <location>
        <begin position="4"/>
        <end position="366"/>
    </location>
</feature>
<keyword evidence="3 5" id="KW-0067">ATP-binding</keyword>
<dbReference type="Proteomes" id="UP000518305">
    <property type="component" value="Unassembled WGS sequence"/>
</dbReference>
<feature type="non-terminal residue" evidence="8">
    <location>
        <position position="1"/>
    </location>
</feature>
<dbReference type="Pfam" id="PF00225">
    <property type="entry name" value="Kinesin"/>
    <property type="match status" value="2"/>
</dbReference>
<dbReference type="PANTHER" id="PTHR47968">
    <property type="entry name" value="CENTROMERE PROTEIN E"/>
    <property type="match status" value="1"/>
</dbReference>
<evidence type="ECO:0000256" key="3">
    <source>
        <dbReference type="ARBA" id="ARBA00022840"/>
    </source>
</evidence>
<comment type="similarity">
    <text evidence="5 6">Belongs to the TRAFAC class myosin-kinesin ATPase superfamily. Kinesin family.</text>
</comment>
<protein>
    <recommendedName>
        <fullName evidence="6">Kinesin-like protein</fullName>
    </recommendedName>
</protein>
<keyword evidence="4" id="KW-0963">Cytoplasm</keyword>
<keyword evidence="9" id="KW-1185">Reference proteome</keyword>
<feature type="binding site" evidence="5">
    <location>
        <begin position="98"/>
        <end position="105"/>
    </location>
    <ligand>
        <name>ATP</name>
        <dbReference type="ChEBI" id="CHEBI:30616"/>
    </ligand>
</feature>
<evidence type="ECO:0000313" key="8">
    <source>
        <dbReference type="EMBL" id="NXG62115.1"/>
    </source>
</evidence>
<dbReference type="AlphaFoldDB" id="A0A7K9DEN0"/>
<dbReference type="PANTHER" id="PTHR47968:SF72">
    <property type="entry name" value="KINESIN-LIKE PROTEIN KIF19"/>
    <property type="match status" value="1"/>
</dbReference>
<keyword evidence="4" id="KW-0206">Cytoskeleton</keyword>
<gene>
    <name evidence="8" type="primary">Kif19_1</name>
    <name evidence="8" type="ORF">HEMCOM_R00229</name>
</gene>
<dbReference type="GO" id="GO:0008017">
    <property type="term" value="F:microtubule binding"/>
    <property type="evidence" value="ECO:0007669"/>
    <property type="project" value="InterPro"/>
</dbReference>
<evidence type="ECO:0000256" key="6">
    <source>
        <dbReference type="RuleBase" id="RU000394"/>
    </source>
</evidence>
<keyword evidence="2 5" id="KW-0547">Nucleotide-binding</keyword>
<dbReference type="Gene3D" id="3.40.850.10">
    <property type="entry name" value="Kinesin motor domain"/>
    <property type="match status" value="1"/>
</dbReference>
<sequence>HPGVSQVALRIRPMSAAELAGGGRPIAHRLDQQQIVVLQDPTEAHHDVLRSGRSREKSYVFDMVFDSSATQETVYRATTRGLIEGIISGYNATIFAYGPTGCGKTYTMLGTNREPGICARALGDLFQAIKDTSGDTEYEVTMSYLEIYNEMIRDLLNPSQGHLQLREDTSGTIRVPGITEISAINTEEVMQLLVRGNQQRRQEPTAANCSSSRSHAVLRVTVRRRHRGRHRGRDLRHGHLVMVDLAGSERAAQVWHLPRGLWGWGAPPAPLLPGLSLVQTQNRGQRMREGAHINRSLLALGNCIKALSGQASTKYINYRDSKLTRLLKDSLGGNSHTVMIAHISPASTAFEETCSTLSYAHRAKSIRTAVR</sequence>
<evidence type="ECO:0000256" key="4">
    <source>
        <dbReference type="ARBA" id="ARBA00023212"/>
    </source>
</evidence>
<keyword evidence="6" id="KW-0493">Microtubule</keyword>
<dbReference type="PROSITE" id="PS50067">
    <property type="entry name" value="KINESIN_MOTOR_2"/>
    <property type="match status" value="1"/>
</dbReference>
<dbReference type="OrthoDB" id="3176171at2759"/>
<dbReference type="InterPro" id="IPR027640">
    <property type="entry name" value="Kinesin-like_fam"/>
</dbReference>
<evidence type="ECO:0000259" key="7">
    <source>
        <dbReference type="PROSITE" id="PS50067"/>
    </source>
</evidence>
<dbReference type="InterPro" id="IPR036961">
    <property type="entry name" value="Kinesin_motor_dom_sf"/>
</dbReference>
<name>A0A7K9DEN0_9AVES</name>
<dbReference type="GO" id="GO:0005524">
    <property type="term" value="F:ATP binding"/>
    <property type="evidence" value="ECO:0007669"/>
    <property type="project" value="UniProtKB-UniRule"/>
</dbReference>
<comment type="caution">
    <text evidence="8">The sequence shown here is derived from an EMBL/GenBank/DDBJ whole genome shotgun (WGS) entry which is preliminary data.</text>
</comment>
<evidence type="ECO:0000256" key="2">
    <source>
        <dbReference type="ARBA" id="ARBA00022741"/>
    </source>
</evidence>
<dbReference type="SMART" id="SM00129">
    <property type="entry name" value="KISc"/>
    <property type="match status" value="1"/>
</dbReference>
<feature type="non-terminal residue" evidence="8">
    <location>
        <position position="371"/>
    </location>
</feature>
<dbReference type="InterPro" id="IPR019821">
    <property type="entry name" value="Kinesin_motor_CS"/>
</dbReference>
<comment type="subcellular location">
    <subcellularLocation>
        <location evidence="1">Cytoplasm</location>
        <location evidence="1">Cytoskeleton</location>
    </subcellularLocation>
</comment>
<evidence type="ECO:0000256" key="1">
    <source>
        <dbReference type="ARBA" id="ARBA00004245"/>
    </source>
</evidence>
<organism evidence="8 9">
    <name type="scientific">Hemiprocne comata</name>
    <dbReference type="NCBI Taxonomy" id="243314"/>
    <lineage>
        <taxon>Eukaryota</taxon>
        <taxon>Metazoa</taxon>
        <taxon>Chordata</taxon>
        <taxon>Craniata</taxon>
        <taxon>Vertebrata</taxon>
        <taxon>Euteleostomi</taxon>
        <taxon>Archelosauria</taxon>
        <taxon>Archosauria</taxon>
        <taxon>Dinosauria</taxon>
        <taxon>Saurischia</taxon>
        <taxon>Theropoda</taxon>
        <taxon>Coelurosauria</taxon>
        <taxon>Aves</taxon>
        <taxon>Neognathae</taxon>
        <taxon>Neoaves</taxon>
        <taxon>Strisores</taxon>
        <taxon>Apodiformes</taxon>
        <taxon>Apodidae</taxon>
        <taxon>Hemiprocninae</taxon>
        <taxon>Hemiprocne</taxon>
    </lineage>
</organism>
<dbReference type="GO" id="GO:0007018">
    <property type="term" value="P:microtubule-based movement"/>
    <property type="evidence" value="ECO:0007669"/>
    <property type="project" value="InterPro"/>
</dbReference>
<dbReference type="PRINTS" id="PR00380">
    <property type="entry name" value="KINESINHEAVY"/>
</dbReference>
<dbReference type="GO" id="GO:0005874">
    <property type="term" value="C:microtubule"/>
    <property type="evidence" value="ECO:0007669"/>
    <property type="project" value="UniProtKB-KW"/>
</dbReference>
<dbReference type="GO" id="GO:0003777">
    <property type="term" value="F:microtubule motor activity"/>
    <property type="evidence" value="ECO:0007669"/>
    <property type="project" value="InterPro"/>
</dbReference>
<keyword evidence="5 6" id="KW-0505">Motor protein</keyword>
<dbReference type="InterPro" id="IPR001752">
    <property type="entry name" value="Kinesin_motor_dom"/>
</dbReference>
<evidence type="ECO:0000313" key="9">
    <source>
        <dbReference type="Proteomes" id="UP000518305"/>
    </source>
</evidence>
<dbReference type="EMBL" id="VWZJ01008553">
    <property type="protein sequence ID" value="NXG62115.1"/>
    <property type="molecule type" value="Genomic_DNA"/>
</dbReference>
<accession>A0A7K9DEN0</accession>
<dbReference type="SUPFAM" id="SSF52540">
    <property type="entry name" value="P-loop containing nucleoside triphosphate hydrolases"/>
    <property type="match status" value="1"/>
</dbReference>
<proteinExistence type="inferred from homology"/>
<reference evidence="8 9" key="1">
    <citation type="submission" date="2019-09" db="EMBL/GenBank/DDBJ databases">
        <title>Bird 10,000 Genomes (B10K) Project - Family phase.</title>
        <authorList>
            <person name="Zhang G."/>
        </authorList>
    </citation>
    <scope>NUCLEOTIDE SEQUENCE [LARGE SCALE GENOMIC DNA]</scope>
    <source>
        <strain evidence="8">B10K-DU-001-23</strain>
        <tissue evidence="8">Muscle</tissue>
    </source>
</reference>
<dbReference type="PROSITE" id="PS00411">
    <property type="entry name" value="KINESIN_MOTOR_1"/>
    <property type="match status" value="1"/>
</dbReference>
<dbReference type="InterPro" id="IPR027417">
    <property type="entry name" value="P-loop_NTPase"/>
</dbReference>